<feature type="region of interest" description="Disordered" evidence="3">
    <location>
        <begin position="1"/>
        <end position="27"/>
    </location>
</feature>
<dbReference type="GO" id="GO:0005829">
    <property type="term" value="C:cytosol"/>
    <property type="evidence" value="ECO:0007669"/>
    <property type="project" value="TreeGrafter"/>
</dbReference>
<dbReference type="GO" id="GO:0010494">
    <property type="term" value="C:cytoplasmic stress granule"/>
    <property type="evidence" value="ECO:0007669"/>
    <property type="project" value="TreeGrafter"/>
</dbReference>
<dbReference type="SUPFAM" id="SSF46785">
    <property type="entry name" value="Winged helix' DNA-binding domain"/>
    <property type="match status" value="1"/>
</dbReference>
<dbReference type="InterPro" id="IPR036388">
    <property type="entry name" value="WH-like_DNA-bd_sf"/>
</dbReference>
<feature type="region of interest" description="Disordered" evidence="3">
    <location>
        <begin position="61"/>
        <end position="139"/>
    </location>
</feature>
<dbReference type="GO" id="GO:0048255">
    <property type="term" value="P:mRNA stabilization"/>
    <property type="evidence" value="ECO:0007669"/>
    <property type="project" value="InterPro"/>
</dbReference>
<dbReference type="InterPro" id="IPR036390">
    <property type="entry name" value="WH_DNA-bd_sf"/>
</dbReference>
<feature type="compositionally biased region" description="Polar residues" evidence="3">
    <location>
        <begin position="88"/>
        <end position="100"/>
    </location>
</feature>
<dbReference type="PANTHER" id="PTHR22792:SF132">
    <property type="entry name" value="LA-RELATED PROTEIN 1"/>
    <property type="match status" value="1"/>
</dbReference>
<dbReference type="GO" id="GO:0000339">
    <property type="term" value="F:RNA cap binding"/>
    <property type="evidence" value="ECO:0007669"/>
    <property type="project" value="InterPro"/>
</dbReference>
<dbReference type="EMBL" id="KL367562">
    <property type="protein sequence ID" value="KFD64054.1"/>
    <property type="molecule type" value="Genomic_DNA"/>
</dbReference>
<evidence type="ECO:0000256" key="2">
    <source>
        <dbReference type="PROSITE-ProRule" id="PRU00332"/>
    </source>
</evidence>
<dbReference type="InterPro" id="IPR006630">
    <property type="entry name" value="La_HTH"/>
</dbReference>
<dbReference type="SMART" id="SM00715">
    <property type="entry name" value="LA"/>
    <property type="match status" value="1"/>
</dbReference>
<dbReference type="Proteomes" id="UP000030758">
    <property type="component" value="Unassembled WGS sequence"/>
</dbReference>
<dbReference type="GO" id="GO:0045727">
    <property type="term" value="P:positive regulation of translation"/>
    <property type="evidence" value="ECO:0007669"/>
    <property type="project" value="TreeGrafter"/>
</dbReference>
<evidence type="ECO:0000256" key="3">
    <source>
        <dbReference type="SAM" id="MobiDB-lite"/>
    </source>
</evidence>
<evidence type="ECO:0000313" key="5">
    <source>
        <dbReference type="EMBL" id="KFD64054.1"/>
    </source>
</evidence>
<dbReference type="InterPro" id="IPR045180">
    <property type="entry name" value="La_dom_prot"/>
</dbReference>
<gene>
    <name evidence="5" type="ORF">M514_12579</name>
</gene>
<evidence type="ECO:0000259" key="4">
    <source>
        <dbReference type="PROSITE" id="PS50961"/>
    </source>
</evidence>
<evidence type="ECO:0000256" key="1">
    <source>
        <dbReference type="ARBA" id="ARBA00022884"/>
    </source>
</evidence>
<feature type="compositionally biased region" description="Polar residues" evidence="3">
    <location>
        <begin position="223"/>
        <end position="243"/>
    </location>
</feature>
<dbReference type="AlphaFoldDB" id="A0A085N3K8"/>
<dbReference type="InterPro" id="IPR006607">
    <property type="entry name" value="DM15"/>
</dbReference>
<organism evidence="5">
    <name type="scientific">Trichuris suis</name>
    <name type="common">pig whipworm</name>
    <dbReference type="NCBI Taxonomy" id="68888"/>
    <lineage>
        <taxon>Eukaryota</taxon>
        <taxon>Metazoa</taxon>
        <taxon>Ecdysozoa</taxon>
        <taxon>Nematoda</taxon>
        <taxon>Enoplea</taxon>
        <taxon>Dorylaimia</taxon>
        <taxon>Trichinellida</taxon>
        <taxon>Trichuridae</taxon>
        <taxon>Trichuris</taxon>
    </lineage>
</organism>
<dbReference type="SMART" id="SM00684">
    <property type="entry name" value="DM15"/>
    <property type="match status" value="3"/>
</dbReference>
<dbReference type="Gene3D" id="1.10.10.10">
    <property type="entry name" value="Winged helix-like DNA-binding domain superfamily/Winged helix DNA-binding domain"/>
    <property type="match status" value="1"/>
</dbReference>
<accession>A0A085N3K8</accession>
<feature type="domain" description="HTH La-type RNA-binding" evidence="4">
    <location>
        <begin position="366"/>
        <end position="458"/>
    </location>
</feature>
<reference evidence="5" key="1">
    <citation type="journal article" date="2014" name="Nat. Genet.">
        <title>Genome and transcriptome of the porcine whipworm Trichuris suis.</title>
        <authorList>
            <person name="Jex A.R."/>
            <person name="Nejsum P."/>
            <person name="Schwarz E.M."/>
            <person name="Hu L."/>
            <person name="Young N.D."/>
            <person name="Hall R.S."/>
            <person name="Korhonen P.K."/>
            <person name="Liao S."/>
            <person name="Thamsborg S."/>
            <person name="Xia J."/>
            <person name="Xu P."/>
            <person name="Wang S."/>
            <person name="Scheerlinck J.P."/>
            <person name="Hofmann A."/>
            <person name="Sternberg P.W."/>
            <person name="Wang J."/>
            <person name="Gasser R.B."/>
        </authorList>
    </citation>
    <scope>NUCLEOTIDE SEQUENCE [LARGE SCALE GENOMIC DNA]</scope>
    <source>
        <strain evidence="5">DCEP-RM93F</strain>
    </source>
</reference>
<proteinExistence type="predicted"/>
<dbReference type="PANTHER" id="PTHR22792">
    <property type="entry name" value="LUPUS LA PROTEIN-RELATED"/>
    <property type="match status" value="1"/>
</dbReference>
<dbReference type="Pfam" id="PF05383">
    <property type="entry name" value="La"/>
    <property type="match status" value="1"/>
</dbReference>
<dbReference type="PROSITE" id="PS50961">
    <property type="entry name" value="HTH_LA"/>
    <property type="match status" value="1"/>
</dbReference>
<name>A0A085N3K8_9BILA</name>
<dbReference type="CDD" id="cd07323">
    <property type="entry name" value="LAM"/>
    <property type="match status" value="1"/>
</dbReference>
<sequence length="938" mass="106930">MPLSETNFRKETESSVSNISGSPGAMVQNIENASLEVSARKQKEEMEVSNVWFSSRRHGLPLDGAEKSASKQQEIGSDSVAANGCSPHYQSQSAMTNDENTWPELKATSEEIRTSSKTGQKQYSKRSKQQDMATVRKRQEQHLSEVLQFYPERPPGCSYRPYGIRRGFGDPHQVVSRSSEEASAELPLRGVVRSKFCPRFRGGRSGGISPRTRRGPQVHRQLDQQGNSANGKRSGFASSSGYRRSPWSNGGRFRYGGRRGGSVSHAEEIEDTFDYMDLYYNYVCDIQSQMQPGLADTASYLNLGGPATVIPLADNIVPVIDNNPVTQQEANVAHVAEAAIETFISPAGCQYYVAVSPCYPSLSPYTMNEELLKARIREQIEFYLSERNLEKDYFLRRKMDSQGYVPLSLILSFNRIKSLTRDMPLVVEALRESSVVETSRDGSKLRPRQNPLSWPMLDFSSLLHDSCMTKTHSSVLQVSKCSVDIPNAEKTGESSERNGRENRLLRRRSISASASNSSNLKCLNDGFANLFLSCSKGSSPCVTSDMKVKSDHTVDEGRAFTFKFDNELEKNDILQEGSESERESDEEEFNDQFVKQLLIVTNTPPNPSRKEYVSPQAQNGRISVETAVKIDQGLRIYEQSLWSSIERGRSFDLRGTDQEVLRKRDKKSLNRTQSFPNVADIQIASRYEPKSPIGKREDRTGKDLARFYPVLTKAVTVVGESSPRKMKTRHSKNPPVELPVGWIMDSKVYGSPEDVAVPTVGGEAYQSMTMPMLEHPCSSLLRENGFVQEVYSSWRLKCLEVRHHCGIGTLEMNTLHRFWSYFLRENFNRSMYLEFRQYGLECLFRFYSYGLQRKFRPEIYRDFMKQTIDDVKRHELYGLEKFWAFMKYYKYSRRLEVDEFLRTELNKYKSLSDFMVDPNSLWKSQTQKKIDDSDITRS</sequence>
<keyword evidence="1 2" id="KW-0694">RNA-binding</keyword>
<protein>
    <recommendedName>
        <fullName evidence="4">HTH La-type RNA-binding domain-containing protein</fullName>
    </recommendedName>
</protein>
<feature type="region of interest" description="Disordered" evidence="3">
    <location>
        <begin position="201"/>
        <end position="243"/>
    </location>
</feature>
<dbReference type="Pfam" id="PF21071">
    <property type="entry name" value="LARP1_HEAT"/>
    <property type="match status" value="1"/>
</dbReference>